<dbReference type="SMART" id="SM00185">
    <property type="entry name" value="ARM"/>
    <property type="match status" value="13"/>
</dbReference>
<feature type="repeat" description="ARM" evidence="1">
    <location>
        <begin position="490"/>
        <end position="532"/>
    </location>
</feature>
<keyword evidence="4" id="KW-1185">Reference proteome</keyword>
<dbReference type="PROSITE" id="PS50176">
    <property type="entry name" value="ARM_REPEAT"/>
    <property type="match status" value="2"/>
</dbReference>
<dbReference type="Pfam" id="PF13646">
    <property type="entry name" value="HEAT_2"/>
    <property type="match status" value="1"/>
</dbReference>
<reference evidence="3 4" key="1">
    <citation type="submission" date="2019-09" db="EMBL/GenBank/DDBJ databases">
        <title>Bird 10,000 Genomes (B10K) Project - Family phase.</title>
        <authorList>
            <person name="Zhang G."/>
        </authorList>
    </citation>
    <scope>NUCLEOTIDE SEQUENCE [LARGE SCALE GENOMIC DNA]</scope>
    <source>
        <strain evidence="3">OUT-0040</strain>
        <tissue evidence="3">Blood</tissue>
    </source>
</reference>
<dbReference type="InterPro" id="IPR016024">
    <property type="entry name" value="ARM-type_fold"/>
</dbReference>
<dbReference type="Pfam" id="PF00514">
    <property type="entry name" value="Arm"/>
    <property type="match status" value="1"/>
</dbReference>
<evidence type="ECO:0000256" key="1">
    <source>
        <dbReference type="PROSITE-ProRule" id="PRU00259"/>
    </source>
</evidence>
<dbReference type="Proteomes" id="UP000585422">
    <property type="component" value="Unassembled WGS sequence"/>
</dbReference>
<feature type="non-terminal residue" evidence="3">
    <location>
        <position position="1"/>
    </location>
</feature>
<dbReference type="OrthoDB" id="1683831at2759"/>
<evidence type="ECO:0000256" key="2">
    <source>
        <dbReference type="SAM" id="MobiDB-lite"/>
    </source>
</evidence>
<dbReference type="SUPFAM" id="SSF48371">
    <property type="entry name" value="ARM repeat"/>
    <property type="match status" value="2"/>
</dbReference>
<organism evidence="3 4">
    <name type="scientific">Haliaeetus albicilla</name>
    <name type="common">White-tailed sea-eagle</name>
    <name type="synonym">Falco albicilla</name>
    <dbReference type="NCBI Taxonomy" id="8969"/>
    <lineage>
        <taxon>Eukaryota</taxon>
        <taxon>Metazoa</taxon>
        <taxon>Chordata</taxon>
        <taxon>Craniata</taxon>
        <taxon>Vertebrata</taxon>
        <taxon>Euteleostomi</taxon>
        <taxon>Archelosauria</taxon>
        <taxon>Archosauria</taxon>
        <taxon>Dinosauria</taxon>
        <taxon>Saurischia</taxon>
        <taxon>Theropoda</taxon>
        <taxon>Coelurosauria</taxon>
        <taxon>Aves</taxon>
        <taxon>Neognathae</taxon>
        <taxon>Neoaves</taxon>
        <taxon>Telluraves</taxon>
        <taxon>Accipitrimorphae</taxon>
        <taxon>Accipitriformes</taxon>
        <taxon>Accipitridae</taxon>
        <taxon>Accipitrinae</taxon>
        <taxon>Haliaeetus</taxon>
    </lineage>
</organism>
<feature type="repeat" description="ARM" evidence="1">
    <location>
        <begin position="834"/>
        <end position="876"/>
    </location>
</feature>
<evidence type="ECO:0000313" key="3">
    <source>
        <dbReference type="EMBL" id="NWZ48675.1"/>
    </source>
</evidence>
<feature type="region of interest" description="Disordered" evidence="2">
    <location>
        <begin position="376"/>
        <end position="402"/>
    </location>
</feature>
<feature type="non-terminal residue" evidence="3">
    <location>
        <position position="997"/>
    </location>
</feature>
<dbReference type="PANTHER" id="PTHR46241">
    <property type="entry name" value="ARMADILLO REPEAT-CONTAINING PROTEIN 4 ARMC4"/>
    <property type="match status" value="1"/>
</dbReference>
<accession>A0A7K7N0L6</accession>
<dbReference type="Gene3D" id="1.25.10.10">
    <property type="entry name" value="Leucine-rich Repeat Variant"/>
    <property type="match status" value="4"/>
</dbReference>
<name>A0A7K7N0L6_HALAL</name>
<proteinExistence type="predicted"/>
<dbReference type="InterPro" id="IPR011989">
    <property type="entry name" value="ARM-like"/>
</dbReference>
<dbReference type="AlphaFoldDB" id="A0A7K7N0L6"/>
<dbReference type="InterPro" id="IPR000225">
    <property type="entry name" value="Armadillo"/>
</dbReference>
<sequence>MGAALARAAQWTAAGSGTGTLEITPLNESLLNQIIKFAEDFSTRHPQEAAFVFREPLEWKTQLGCSVFEEGYEIHGATVQSEAKGKDGQPLLLLTASTLRVRSFDQLSRLLQIAMEKKLKEAQACLEANRDPIMKILGPECGTVEGEDMSMLHLLEKVKKDDDPETEMKMKICLLLHQLDLQLLSSSLKHISQDVRLNPAAINNEVNLLKNFSGKGEDTVLESLEYTSDYMFCNGCRAPPWRQVHGEICYLVIKPHDTDPLYITCSTAGVFLNGVSNNKGYHGFLILHKKFCSSSGVILYGALEILKQEKMISLRKRSSFYDYFSVIKTTYILIFILCNPNTNNSPTFFQELPDLSIRAEFSIQLTHYVKTSGRFEDISESSSETEEDEEQPVRHQEGNTDLPSEYWGIQKLAKYLKGGNPTATVIALCSMRDFNLAQETCQLAIRDIGCLEVLINLLDTEEIKCQIGSLKILKEISQNTLIRHAIADLGGLQIMVKILDSPDKDLKCLAAETIANVARFKQARRTVRQHGGIKRLVGLLECISVGSTSLTPYQSKDTEIARCGALALWSCSKSTKNKEAIRKAGGIPLLARWLNSSHANILTPVVGTLQECASEPSYRLAIRTEGMIENLVKNLSSEHEELQMHCASAIFKCAEDKETRDLVRQHGGLQPLSVLLGNSENKQLLAAVTGAIWKCAISGENVSKFREYKAIEALVGLLSDQPEEVLVNIVGALGECCQEQINRTIIRKCGGIPPLVKLLTGTDQALLVNVTKAVGACATEPENMMIIDRLDGVRLLWSLLKNPNPDVQASAAWAICPCIENAKDAGEMVRSFVGGLELIVNLLKSKNKEVLASVCAAITNIAKDEENLAVITDHGVVPLLSKLANTNNDKLRRHLAEAISYCCMWGSNRVTFGETKAVAPLVRYLKSSDPSVHRATAQALYQLSEDPNNCITMHENGVVKLLLAMVGSTDETLQEAAAGCIANIRRLALATEKAKYG</sequence>
<dbReference type="PANTHER" id="PTHR46241:SF1">
    <property type="entry name" value="OUTER DYNEIN ARM-DOCKING COMPLEX SUBUNIT 2"/>
    <property type="match status" value="1"/>
</dbReference>
<protein>
    <submittedName>
        <fullName evidence="3">ARMC4 protein</fullName>
    </submittedName>
</protein>
<comment type="caution">
    <text evidence="3">The sequence shown here is derived from an EMBL/GenBank/DDBJ whole genome shotgun (WGS) entry which is preliminary data.</text>
</comment>
<evidence type="ECO:0000313" key="4">
    <source>
        <dbReference type="Proteomes" id="UP000585422"/>
    </source>
</evidence>
<gene>
    <name evidence="3" type="primary">Armc4</name>
    <name evidence="3" type="ORF">HALALB_R01545</name>
</gene>
<dbReference type="EMBL" id="VZSQ01000030">
    <property type="protein sequence ID" value="NWZ48675.1"/>
    <property type="molecule type" value="Genomic_DNA"/>
</dbReference>